<dbReference type="PANTHER" id="PTHR37166">
    <property type="entry name" value="PROTEIN FLAG"/>
    <property type="match status" value="1"/>
</dbReference>
<sequence>MSNDISSVVTGDRSSVAYQHSSEPVQGGRQSRSARNLQGSPDPNPATMSSEDIVNVVDEVNQILKVQSTAVRFKVDKQDGELVTSIYNTDTHEVIREIPSQELREISTRLKEYQDATDQAGLLVDKIV</sequence>
<protein>
    <submittedName>
        <fullName evidence="2">FlaG protein</fullName>
    </submittedName>
</protein>
<dbReference type="EMBL" id="SMGD01000013">
    <property type="protein sequence ID" value="TCK52162.1"/>
    <property type="molecule type" value="Genomic_DNA"/>
</dbReference>
<dbReference type="Proteomes" id="UP000295565">
    <property type="component" value="Unassembled WGS sequence"/>
</dbReference>
<gene>
    <name evidence="2" type="ORF">EV690_2270</name>
</gene>
<name>A0A4R1JM61_9GAMM</name>
<dbReference type="AlphaFoldDB" id="A0A4R1JM61"/>
<dbReference type="RefSeq" id="WP_131913058.1">
    <property type="nucleotide sequence ID" value="NZ_OU594967.1"/>
</dbReference>
<dbReference type="PANTHER" id="PTHR37166:SF1">
    <property type="entry name" value="PROTEIN FLAG"/>
    <property type="match status" value="1"/>
</dbReference>
<reference evidence="2 3" key="1">
    <citation type="submission" date="2019-03" db="EMBL/GenBank/DDBJ databases">
        <title>Genomic Encyclopedia of Type Strains, Phase IV (KMG-IV): sequencing the most valuable type-strain genomes for metagenomic binning, comparative biology and taxonomic classification.</title>
        <authorList>
            <person name="Goeker M."/>
        </authorList>
    </citation>
    <scope>NUCLEOTIDE SEQUENCE [LARGE SCALE GENOMIC DNA]</scope>
    <source>
        <strain evidence="2 3">DSM 18577</strain>
    </source>
</reference>
<dbReference type="InterPro" id="IPR035924">
    <property type="entry name" value="FlaG-like_sf"/>
</dbReference>
<dbReference type="OrthoDB" id="5741693at2"/>
<organism evidence="2 3">
    <name type="scientific">Celerinatantimonas diazotrophica</name>
    <dbReference type="NCBI Taxonomy" id="412034"/>
    <lineage>
        <taxon>Bacteria</taxon>
        <taxon>Pseudomonadati</taxon>
        <taxon>Pseudomonadota</taxon>
        <taxon>Gammaproteobacteria</taxon>
        <taxon>Celerinatantimonadaceae</taxon>
        <taxon>Celerinatantimonas</taxon>
    </lineage>
</organism>
<keyword evidence="3" id="KW-1185">Reference proteome</keyword>
<dbReference type="Gene3D" id="3.30.160.170">
    <property type="entry name" value="FlaG-like"/>
    <property type="match status" value="1"/>
</dbReference>
<feature type="region of interest" description="Disordered" evidence="1">
    <location>
        <begin position="1"/>
        <end position="50"/>
    </location>
</feature>
<evidence type="ECO:0000256" key="1">
    <source>
        <dbReference type="SAM" id="MobiDB-lite"/>
    </source>
</evidence>
<dbReference type="SUPFAM" id="SSF160214">
    <property type="entry name" value="FlaG-like"/>
    <property type="match status" value="1"/>
</dbReference>
<proteinExistence type="predicted"/>
<evidence type="ECO:0000313" key="2">
    <source>
        <dbReference type="EMBL" id="TCK52162.1"/>
    </source>
</evidence>
<evidence type="ECO:0000313" key="3">
    <source>
        <dbReference type="Proteomes" id="UP000295565"/>
    </source>
</evidence>
<dbReference type="InterPro" id="IPR005186">
    <property type="entry name" value="FlaG"/>
</dbReference>
<accession>A0A4R1JM61</accession>
<comment type="caution">
    <text evidence="2">The sequence shown here is derived from an EMBL/GenBank/DDBJ whole genome shotgun (WGS) entry which is preliminary data.</text>
</comment>
<dbReference type="Pfam" id="PF03646">
    <property type="entry name" value="FlaG"/>
    <property type="match status" value="1"/>
</dbReference>